<keyword evidence="3" id="KW-1185">Reference proteome</keyword>
<feature type="region of interest" description="Disordered" evidence="1">
    <location>
        <begin position="52"/>
        <end position="75"/>
    </location>
</feature>
<evidence type="ECO:0000256" key="1">
    <source>
        <dbReference type="SAM" id="MobiDB-lite"/>
    </source>
</evidence>
<name>A0A482XLN0_LAOST</name>
<dbReference type="InParanoid" id="A0A482XLN0"/>
<dbReference type="Proteomes" id="UP000291343">
    <property type="component" value="Unassembled WGS sequence"/>
</dbReference>
<accession>A0A482XLN0</accession>
<proteinExistence type="predicted"/>
<protein>
    <submittedName>
        <fullName evidence="2">Uncharacterized protein</fullName>
    </submittedName>
</protein>
<evidence type="ECO:0000313" key="3">
    <source>
        <dbReference type="Proteomes" id="UP000291343"/>
    </source>
</evidence>
<evidence type="ECO:0000313" key="2">
    <source>
        <dbReference type="EMBL" id="RZF46309.1"/>
    </source>
</evidence>
<organism evidence="2 3">
    <name type="scientific">Laodelphax striatellus</name>
    <name type="common">Small brown planthopper</name>
    <name type="synonym">Delphax striatella</name>
    <dbReference type="NCBI Taxonomy" id="195883"/>
    <lineage>
        <taxon>Eukaryota</taxon>
        <taxon>Metazoa</taxon>
        <taxon>Ecdysozoa</taxon>
        <taxon>Arthropoda</taxon>
        <taxon>Hexapoda</taxon>
        <taxon>Insecta</taxon>
        <taxon>Pterygota</taxon>
        <taxon>Neoptera</taxon>
        <taxon>Paraneoptera</taxon>
        <taxon>Hemiptera</taxon>
        <taxon>Auchenorrhyncha</taxon>
        <taxon>Fulgoroidea</taxon>
        <taxon>Delphacidae</taxon>
        <taxon>Criomorphinae</taxon>
        <taxon>Laodelphax</taxon>
    </lineage>
</organism>
<feature type="non-terminal residue" evidence="2">
    <location>
        <position position="105"/>
    </location>
</feature>
<dbReference type="AlphaFoldDB" id="A0A482XLN0"/>
<comment type="caution">
    <text evidence="2">The sequence shown here is derived from an EMBL/GenBank/DDBJ whole genome shotgun (WGS) entry which is preliminary data.</text>
</comment>
<dbReference type="EMBL" id="QKKF02006509">
    <property type="protein sequence ID" value="RZF46309.1"/>
    <property type="molecule type" value="Genomic_DNA"/>
</dbReference>
<gene>
    <name evidence="2" type="ORF">LSTR_LSTR014129</name>
</gene>
<sequence length="105" mass="11970">MSNADIEWMENTKFLRVFIDQCRTWRLHVEILRSIKKDDLLTIFLHSGGVSEGTMSAKHKKESSDETESATVPDSTTREKLAFAIVSSVIMKRKDGNFYLGTVDE</sequence>
<reference evidence="2 3" key="1">
    <citation type="journal article" date="2017" name="Gigascience">
        <title>Genome sequence of the small brown planthopper, Laodelphax striatellus.</title>
        <authorList>
            <person name="Zhu J."/>
            <person name="Jiang F."/>
            <person name="Wang X."/>
            <person name="Yang P."/>
            <person name="Bao Y."/>
            <person name="Zhao W."/>
            <person name="Wang W."/>
            <person name="Lu H."/>
            <person name="Wang Q."/>
            <person name="Cui N."/>
            <person name="Li J."/>
            <person name="Chen X."/>
            <person name="Luo L."/>
            <person name="Yu J."/>
            <person name="Kang L."/>
            <person name="Cui F."/>
        </authorList>
    </citation>
    <scope>NUCLEOTIDE SEQUENCE [LARGE SCALE GENOMIC DNA]</scope>
    <source>
        <strain evidence="2">Lst14</strain>
    </source>
</reference>